<dbReference type="SMART" id="SM00387">
    <property type="entry name" value="HATPase_c"/>
    <property type="match status" value="1"/>
</dbReference>
<feature type="chain" id="PRO_5022053772" description="histidine kinase" evidence="11">
    <location>
        <begin position="29"/>
        <end position="776"/>
    </location>
</feature>
<keyword evidence="9" id="KW-0902">Two-component regulatory system</keyword>
<dbReference type="InterPro" id="IPR036097">
    <property type="entry name" value="HisK_dim/P_sf"/>
</dbReference>
<keyword evidence="4" id="KW-0597">Phosphoprotein</keyword>
<evidence type="ECO:0000256" key="5">
    <source>
        <dbReference type="ARBA" id="ARBA00022679"/>
    </source>
</evidence>
<evidence type="ECO:0000256" key="8">
    <source>
        <dbReference type="ARBA" id="ARBA00022840"/>
    </source>
</evidence>
<comment type="subcellular location">
    <subcellularLocation>
        <location evidence="2">Membrane</location>
    </subcellularLocation>
</comment>
<comment type="caution">
    <text evidence="14">The sequence shown here is derived from an EMBL/GenBank/DDBJ whole genome shotgun (WGS) entry which is preliminary data.</text>
</comment>
<dbReference type="RefSeq" id="WP_142897686.1">
    <property type="nucleotide sequence ID" value="NZ_ML660057.1"/>
</dbReference>
<evidence type="ECO:0000313" key="14">
    <source>
        <dbReference type="EMBL" id="TQV78352.1"/>
    </source>
</evidence>
<dbReference type="CDD" id="cd16922">
    <property type="entry name" value="HATPase_EvgS-ArcB-TorS-like"/>
    <property type="match status" value="1"/>
</dbReference>
<keyword evidence="8" id="KW-0067">ATP-binding</keyword>
<evidence type="ECO:0000259" key="13">
    <source>
        <dbReference type="PROSITE" id="PS50113"/>
    </source>
</evidence>
<dbReference type="PROSITE" id="PS50109">
    <property type="entry name" value="HIS_KIN"/>
    <property type="match status" value="1"/>
</dbReference>
<dbReference type="EMBL" id="VHSH01000006">
    <property type="protein sequence ID" value="TQV78352.1"/>
    <property type="molecule type" value="Genomic_DNA"/>
</dbReference>
<evidence type="ECO:0000256" key="11">
    <source>
        <dbReference type="SAM" id="SignalP"/>
    </source>
</evidence>
<dbReference type="InterPro" id="IPR005467">
    <property type="entry name" value="His_kinase_dom"/>
</dbReference>
<dbReference type="InterPro" id="IPR003594">
    <property type="entry name" value="HATPase_dom"/>
</dbReference>
<dbReference type="CDD" id="cd00082">
    <property type="entry name" value="HisKA"/>
    <property type="match status" value="1"/>
</dbReference>
<keyword evidence="6" id="KW-0547">Nucleotide-binding</keyword>
<gene>
    <name evidence="14" type="ORF">FKG95_17445</name>
</gene>
<dbReference type="InterPro" id="IPR003661">
    <property type="entry name" value="HisK_dim/P_dom"/>
</dbReference>
<evidence type="ECO:0000256" key="1">
    <source>
        <dbReference type="ARBA" id="ARBA00000085"/>
    </source>
</evidence>
<dbReference type="InterPro" id="IPR036890">
    <property type="entry name" value="HATPase_C_sf"/>
</dbReference>
<keyword evidence="10" id="KW-0472">Membrane</keyword>
<dbReference type="AlphaFoldDB" id="A0A545TMA1"/>
<name>A0A545TMA1_9PROT</name>
<dbReference type="Pfam" id="PF00512">
    <property type="entry name" value="HisKA"/>
    <property type="match status" value="1"/>
</dbReference>
<keyword evidence="5" id="KW-0808">Transferase</keyword>
<evidence type="ECO:0000256" key="3">
    <source>
        <dbReference type="ARBA" id="ARBA00012438"/>
    </source>
</evidence>
<proteinExistence type="predicted"/>
<dbReference type="PANTHER" id="PTHR43711:SF26">
    <property type="entry name" value="SENSOR HISTIDINE KINASE RCSC"/>
    <property type="match status" value="1"/>
</dbReference>
<dbReference type="Gene3D" id="3.30.565.10">
    <property type="entry name" value="Histidine kinase-like ATPase, C-terminal domain"/>
    <property type="match status" value="1"/>
</dbReference>
<sequence length="776" mass="86405">MHRSYTISALILASAVALLGVDAHQRQAAHVDELQRDFESVVNSLNGVAKRAGDHIHMLREVTERELRSAYPRGNGQGSDETLYDQLVPSTAFDGYALDEVLAAGQTPQHFGNLTASGELDRSDFALRREIELATGLSPHFRSSVASVQYVDRVSYVSLRGFAYTYPWVHSNEWHFSNDSLLGPMVAEGRQDRNPERQQFWLFPGDEQRRNEPVATVVAPIDESGQFRGVIALDLRLEALAQDLLQAAPHSGRIFLLGPERQILVHASAGSNAAGAGGWPDNKPASLPDSIVRFIETEVKSPDLMVMQRDVAGVPWQIVFAVSQGDMLVDTLKDMWAELGALLLLIYVLLTVERSRRVSLALKKSEANLRNYVAELEESKLHVESLVAEMARETTRQRNRERQLSEAQRIARLGDWHWNVKTKTVQCSAELSRMLGFEEAKRSIPFEELRARVHPHDRDVFMSTLEQTYREKSECDFSICVVRDDESELYVRLDGSCEFDTDGNVSALFGVCQDISEQKATEMALIQALNQAKEANQAKSDFLANMSHELRTPLNAIIGFGQVIAGELFGKIGNARYQEYASDILSSGEHLLDIIDDLLDLSKIEAGEFELHEEDLDLVELARDVIKLMGPQSEKLDITLSLQTGQDEIWMRADRRTLRQIMMNLLSNAIKFSNAGDVALLAVEDAWSEGIILTIRDTGIGIDEDDLTRVMQPFGQVANPLSRNHPGTGLGLPIVKALIKLHGGQFEIDSALGLGTTVKAVFPSDRRLATRLERVS</sequence>
<evidence type="ECO:0000259" key="12">
    <source>
        <dbReference type="PROSITE" id="PS50109"/>
    </source>
</evidence>
<dbReference type="InterPro" id="IPR035965">
    <property type="entry name" value="PAS-like_dom_sf"/>
</dbReference>
<dbReference type="GO" id="GO:0000155">
    <property type="term" value="F:phosphorelay sensor kinase activity"/>
    <property type="evidence" value="ECO:0007669"/>
    <property type="project" value="InterPro"/>
</dbReference>
<comment type="catalytic activity">
    <reaction evidence="1">
        <text>ATP + protein L-histidine = ADP + protein N-phospho-L-histidine.</text>
        <dbReference type="EC" id="2.7.13.3"/>
    </reaction>
</comment>
<dbReference type="PROSITE" id="PS50113">
    <property type="entry name" value="PAC"/>
    <property type="match status" value="1"/>
</dbReference>
<dbReference type="GO" id="GO:0016020">
    <property type="term" value="C:membrane"/>
    <property type="evidence" value="ECO:0007669"/>
    <property type="project" value="UniProtKB-SubCell"/>
</dbReference>
<protein>
    <recommendedName>
        <fullName evidence="3">histidine kinase</fullName>
        <ecNumber evidence="3">2.7.13.3</ecNumber>
    </recommendedName>
</protein>
<dbReference type="InterPro" id="IPR004358">
    <property type="entry name" value="Sig_transdc_His_kin-like_C"/>
</dbReference>
<dbReference type="SUPFAM" id="SSF55785">
    <property type="entry name" value="PYP-like sensor domain (PAS domain)"/>
    <property type="match status" value="1"/>
</dbReference>
<dbReference type="InterPro" id="IPR000700">
    <property type="entry name" value="PAS-assoc_C"/>
</dbReference>
<evidence type="ECO:0000256" key="6">
    <source>
        <dbReference type="ARBA" id="ARBA00022741"/>
    </source>
</evidence>
<organism evidence="14 15">
    <name type="scientific">Denitrobaculum tricleocarpae</name>
    <dbReference type="NCBI Taxonomy" id="2591009"/>
    <lineage>
        <taxon>Bacteria</taxon>
        <taxon>Pseudomonadati</taxon>
        <taxon>Pseudomonadota</taxon>
        <taxon>Alphaproteobacteria</taxon>
        <taxon>Rhodospirillales</taxon>
        <taxon>Rhodospirillaceae</taxon>
        <taxon>Denitrobaculum</taxon>
    </lineage>
</organism>
<keyword evidence="7" id="KW-0418">Kinase</keyword>
<feature type="signal peptide" evidence="11">
    <location>
        <begin position="1"/>
        <end position="28"/>
    </location>
</feature>
<dbReference type="Gene3D" id="2.10.70.100">
    <property type="match status" value="1"/>
</dbReference>
<dbReference type="PRINTS" id="PR00344">
    <property type="entry name" value="BCTRLSENSOR"/>
</dbReference>
<dbReference type="GO" id="GO:0005524">
    <property type="term" value="F:ATP binding"/>
    <property type="evidence" value="ECO:0007669"/>
    <property type="project" value="UniProtKB-KW"/>
</dbReference>
<dbReference type="Gene3D" id="3.30.450.20">
    <property type="entry name" value="PAS domain"/>
    <property type="match status" value="3"/>
</dbReference>
<dbReference type="SUPFAM" id="SSF55874">
    <property type="entry name" value="ATPase domain of HSP90 chaperone/DNA topoisomerase II/histidine kinase"/>
    <property type="match status" value="1"/>
</dbReference>
<evidence type="ECO:0000256" key="7">
    <source>
        <dbReference type="ARBA" id="ARBA00022777"/>
    </source>
</evidence>
<dbReference type="Pfam" id="PF02518">
    <property type="entry name" value="HATPase_c"/>
    <property type="match status" value="1"/>
</dbReference>
<dbReference type="FunFam" id="1.10.287.130:FF:000038">
    <property type="entry name" value="Sensory transduction histidine kinase"/>
    <property type="match status" value="1"/>
</dbReference>
<reference evidence="14 15" key="1">
    <citation type="submission" date="2019-06" db="EMBL/GenBank/DDBJ databases">
        <title>Whole genome sequence for Rhodospirillaceae sp. R148.</title>
        <authorList>
            <person name="Wang G."/>
        </authorList>
    </citation>
    <scope>NUCLEOTIDE SEQUENCE [LARGE SCALE GENOMIC DNA]</scope>
    <source>
        <strain evidence="14 15">R148</strain>
    </source>
</reference>
<dbReference type="OrthoDB" id="8477265at2"/>
<dbReference type="Gene3D" id="1.10.287.130">
    <property type="match status" value="1"/>
</dbReference>
<keyword evidence="15" id="KW-1185">Reference proteome</keyword>
<accession>A0A545TMA1</accession>
<evidence type="ECO:0000256" key="9">
    <source>
        <dbReference type="ARBA" id="ARBA00023012"/>
    </source>
</evidence>
<dbReference type="SUPFAM" id="SSF47384">
    <property type="entry name" value="Homodimeric domain of signal transducing histidine kinase"/>
    <property type="match status" value="1"/>
</dbReference>
<dbReference type="SMART" id="SM00388">
    <property type="entry name" value="HisKA"/>
    <property type="match status" value="1"/>
</dbReference>
<feature type="domain" description="Histidine kinase" evidence="12">
    <location>
        <begin position="545"/>
        <end position="766"/>
    </location>
</feature>
<dbReference type="EC" id="2.7.13.3" evidence="3"/>
<dbReference type="InterPro" id="IPR050736">
    <property type="entry name" value="Sensor_HK_Regulatory"/>
</dbReference>
<feature type="domain" description="PAC" evidence="13">
    <location>
        <begin position="475"/>
        <end position="527"/>
    </location>
</feature>
<evidence type="ECO:0000256" key="2">
    <source>
        <dbReference type="ARBA" id="ARBA00004370"/>
    </source>
</evidence>
<dbReference type="PANTHER" id="PTHR43711">
    <property type="entry name" value="TWO-COMPONENT HISTIDINE KINASE"/>
    <property type="match status" value="1"/>
</dbReference>
<evidence type="ECO:0000256" key="4">
    <source>
        <dbReference type="ARBA" id="ARBA00022553"/>
    </source>
</evidence>
<evidence type="ECO:0000313" key="15">
    <source>
        <dbReference type="Proteomes" id="UP000315252"/>
    </source>
</evidence>
<evidence type="ECO:0000256" key="10">
    <source>
        <dbReference type="ARBA" id="ARBA00023136"/>
    </source>
</evidence>
<keyword evidence="11" id="KW-0732">Signal</keyword>
<dbReference type="Proteomes" id="UP000315252">
    <property type="component" value="Unassembled WGS sequence"/>
</dbReference>